<dbReference type="InterPro" id="IPR009057">
    <property type="entry name" value="Homeodomain-like_sf"/>
</dbReference>
<proteinExistence type="predicted"/>
<dbReference type="InterPro" id="IPR058525">
    <property type="entry name" value="DUF8212"/>
</dbReference>
<dbReference type="EMBL" id="JAACJM010000406">
    <property type="protein sequence ID" value="KAF5320564.1"/>
    <property type="molecule type" value="Genomic_DNA"/>
</dbReference>
<organism evidence="3 4">
    <name type="scientific">Tetrapyrgos nigripes</name>
    <dbReference type="NCBI Taxonomy" id="182062"/>
    <lineage>
        <taxon>Eukaryota</taxon>
        <taxon>Fungi</taxon>
        <taxon>Dikarya</taxon>
        <taxon>Basidiomycota</taxon>
        <taxon>Agaricomycotina</taxon>
        <taxon>Agaricomycetes</taxon>
        <taxon>Agaricomycetidae</taxon>
        <taxon>Agaricales</taxon>
        <taxon>Marasmiineae</taxon>
        <taxon>Marasmiaceae</taxon>
        <taxon>Tetrapyrgos</taxon>
    </lineage>
</organism>
<comment type="caution">
    <text evidence="3">The sequence shown here is derived from an EMBL/GenBank/DDBJ whole genome shotgun (WGS) entry which is preliminary data.</text>
</comment>
<dbReference type="PANTHER" id="PTHR10622:SF10">
    <property type="entry name" value="HET DOMAIN-CONTAINING PROTEIN"/>
    <property type="match status" value="1"/>
</dbReference>
<reference evidence="3 4" key="1">
    <citation type="journal article" date="2020" name="ISME J.">
        <title>Uncovering the hidden diversity of litter-decomposition mechanisms in mushroom-forming fungi.</title>
        <authorList>
            <person name="Floudas D."/>
            <person name="Bentzer J."/>
            <person name="Ahren D."/>
            <person name="Johansson T."/>
            <person name="Persson P."/>
            <person name="Tunlid A."/>
        </authorList>
    </citation>
    <scope>NUCLEOTIDE SEQUENCE [LARGE SCALE GENOMIC DNA]</scope>
    <source>
        <strain evidence="3 4">CBS 291.85</strain>
    </source>
</reference>
<dbReference type="Pfam" id="PF26640">
    <property type="entry name" value="DUF8212"/>
    <property type="match status" value="1"/>
</dbReference>
<name>A0A8H5F1T4_9AGAR</name>
<dbReference type="OrthoDB" id="3012036at2759"/>
<keyword evidence="4" id="KW-1185">Reference proteome</keyword>
<dbReference type="AlphaFoldDB" id="A0A8H5F1T4"/>
<gene>
    <name evidence="3" type="ORF">D9758_018305</name>
</gene>
<evidence type="ECO:0000313" key="4">
    <source>
        <dbReference type="Proteomes" id="UP000559256"/>
    </source>
</evidence>
<feature type="domain" description="DUF8212" evidence="2">
    <location>
        <begin position="80"/>
        <end position="147"/>
    </location>
</feature>
<feature type="region of interest" description="Disordered" evidence="1">
    <location>
        <begin position="493"/>
        <end position="527"/>
    </location>
</feature>
<dbReference type="PANTHER" id="PTHR10622">
    <property type="entry name" value="HET DOMAIN-CONTAINING PROTEIN"/>
    <property type="match status" value="1"/>
</dbReference>
<dbReference type="SUPFAM" id="SSF46689">
    <property type="entry name" value="Homeodomain-like"/>
    <property type="match status" value="1"/>
</dbReference>
<protein>
    <recommendedName>
        <fullName evidence="2">DUF8212 domain-containing protein</fullName>
    </recommendedName>
</protein>
<sequence length="787" mass="88369">MDRDWKEIGTNFTLSDIISEVTGVSKAVLDGKVDMLSTPIAQWMSWAAHRCTSKPEDIAYCLMGIFSVNMPVLYGEGETRAFLRLQEEIIKYNDDPTISAWKSSMAPEELRDLDPESKKSMGPYKRGLLAWSPSEFASSFDVQPLRDRKPCDHTLTNRGHGHKRNVYLAYHAPTVGFWVSADELGSSEMHRRLRYSDFTKFMGRRISNDLRARIPVPFYEHGIKVSCICELLNLKKSFIYKVLDEEKKYGVPYNPYARKTGRPRTLSIPNTKYIYNTLTRHRTMYLSEIQEQLLEHCHVNVSLTIVFSTLKRLYFSHKSVSAKALERNQLDHSAYMNKMADLAYNLDGHHKAQAHLFISTMSDDDSTTPGHTVQVKLTTYIISTKPATKKTAATKTMKKDKIKTKELDWAFKDTDGNHISFLNAILGISGFKYTASSTCRFTLSVQVPPALNIGATDVDKYSDWSRVVTKVTANNTGKPIIVYIDEKDIKEKKLPKRTSQTDDEDGSQGAKATDNEDKSGSDGDDNELSLMDCQLARLRGLLEAKYKSDHDNSYAYIDPVSGEVVLLMPFLMLEWSRSMYDGKAAIHQPPQTQSFDPINRLPSLRNDRCHSVSSTGSSTSAPTSDIGHLASILTLFRAQAPTTPQKSTSTTSIPAVEPFINTPTKLLRFLAFAKQEPFKVDDVDTYRFALEGQKIGPEVINDISNDILMGLRIPIGDVHRLKAAAKTWILSDKAKKHGSNDAQGICEAEVNRIRFKKHWKDGSGAQTCHGTGLSPLSPTQALNLDYE</sequence>
<evidence type="ECO:0000256" key="1">
    <source>
        <dbReference type="SAM" id="MobiDB-lite"/>
    </source>
</evidence>
<accession>A0A8H5F1T4</accession>
<dbReference type="Proteomes" id="UP000559256">
    <property type="component" value="Unassembled WGS sequence"/>
</dbReference>
<evidence type="ECO:0000313" key="3">
    <source>
        <dbReference type="EMBL" id="KAF5320564.1"/>
    </source>
</evidence>
<evidence type="ECO:0000259" key="2">
    <source>
        <dbReference type="Pfam" id="PF26640"/>
    </source>
</evidence>